<dbReference type="InterPro" id="IPR002397">
    <property type="entry name" value="Cyt_P450_B"/>
</dbReference>
<organism evidence="8">
    <name type="scientific">Thermosporothrix sp. COM3</name>
    <dbReference type="NCBI Taxonomy" id="2490863"/>
    <lineage>
        <taxon>Bacteria</taxon>
        <taxon>Bacillati</taxon>
        <taxon>Chloroflexota</taxon>
        <taxon>Ktedonobacteria</taxon>
        <taxon>Ktedonobacterales</taxon>
        <taxon>Thermosporotrichaceae</taxon>
        <taxon>Thermosporothrix</taxon>
    </lineage>
</organism>
<evidence type="ECO:0000256" key="3">
    <source>
        <dbReference type="ARBA" id="ARBA00022723"/>
    </source>
</evidence>
<protein>
    <submittedName>
        <fullName evidence="8">Cytochrome P450</fullName>
    </submittedName>
</protein>
<dbReference type="InterPro" id="IPR001128">
    <property type="entry name" value="Cyt_P450"/>
</dbReference>
<dbReference type="CDD" id="cd11029">
    <property type="entry name" value="CYP107-like"/>
    <property type="match status" value="1"/>
</dbReference>
<dbReference type="PANTHER" id="PTHR46696">
    <property type="entry name" value="P450, PUTATIVE (EUROFUNG)-RELATED"/>
    <property type="match status" value="1"/>
</dbReference>
<dbReference type="GO" id="GO:0005506">
    <property type="term" value="F:iron ion binding"/>
    <property type="evidence" value="ECO:0007669"/>
    <property type="project" value="InterPro"/>
</dbReference>
<dbReference type="SUPFAM" id="SSF48264">
    <property type="entry name" value="Cytochrome P450"/>
    <property type="match status" value="1"/>
</dbReference>
<dbReference type="PRINTS" id="PR00359">
    <property type="entry name" value="BP450"/>
</dbReference>
<accession>A0A455SNK0</accession>
<gene>
    <name evidence="8" type="ORF">KTC_14050</name>
</gene>
<evidence type="ECO:0000256" key="6">
    <source>
        <dbReference type="ARBA" id="ARBA00023033"/>
    </source>
</evidence>
<comment type="similarity">
    <text evidence="1 7">Belongs to the cytochrome P450 family.</text>
</comment>
<evidence type="ECO:0000256" key="5">
    <source>
        <dbReference type="ARBA" id="ARBA00023004"/>
    </source>
</evidence>
<dbReference type="InterPro" id="IPR017972">
    <property type="entry name" value="Cyt_P450_CS"/>
</dbReference>
<evidence type="ECO:0000256" key="1">
    <source>
        <dbReference type="ARBA" id="ARBA00010617"/>
    </source>
</evidence>
<dbReference type="PRINTS" id="PR00385">
    <property type="entry name" value="P450"/>
</dbReference>
<evidence type="ECO:0000256" key="2">
    <source>
        <dbReference type="ARBA" id="ARBA00022617"/>
    </source>
</evidence>
<dbReference type="EMBL" id="AP019376">
    <property type="protein sequence ID" value="BBH86654.1"/>
    <property type="molecule type" value="Genomic_DNA"/>
</dbReference>
<evidence type="ECO:0000256" key="7">
    <source>
        <dbReference type="RuleBase" id="RU000461"/>
    </source>
</evidence>
<dbReference type="PANTHER" id="PTHR46696:SF1">
    <property type="entry name" value="CYTOCHROME P450 YJIB-RELATED"/>
    <property type="match status" value="1"/>
</dbReference>
<dbReference type="InterPro" id="IPR036396">
    <property type="entry name" value="Cyt_P450_sf"/>
</dbReference>
<evidence type="ECO:0000256" key="4">
    <source>
        <dbReference type="ARBA" id="ARBA00023002"/>
    </source>
</evidence>
<keyword evidence="2 7" id="KW-0349">Heme</keyword>
<reference evidence="8" key="1">
    <citation type="submission" date="2018-12" db="EMBL/GenBank/DDBJ databases">
        <title>Novel natural products biosynthetic potential of the class Ktedonobacteria.</title>
        <authorList>
            <person name="Zheng Y."/>
            <person name="Saitou A."/>
            <person name="Wang C.M."/>
            <person name="Toyoda A."/>
            <person name="Minakuchi Y."/>
            <person name="Sekiguchi Y."/>
            <person name="Ueda K."/>
            <person name="Takano H."/>
            <person name="Sakai Y."/>
            <person name="Yokota A."/>
            <person name="Yabe S."/>
        </authorList>
    </citation>
    <scope>NUCLEOTIDE SEQUENCE</scope>
    <source>
        <strain evidence="8">COM3</strain>
    </source>
</reference>
<name>A0A455SNK0_9CHLR</name>
<dbReference type="PROSITE" id="PS00086">
    <property type="entry name" value="CYTOCHROME_P450"/>
    <property type="match status" value="1"/>
</dbReference>
<dbReference type="Pfam" id="PF00067">
    <property type="entry name" value="p450"/>
    <property type="match status" value="1"/>
</dbReference>
<dbReference type="FunFam" id="1.10.630.10:FF:000018">
    <property type="entry name" value="Cytochrome P450 monooxygenase"/>
    <property type="match status" value="1"/>
</dbReference>
<keyword evidence="3 7" id="KW-0479">Metal-binding</keyword>
<keyword evidence="4 7" id="KW-0560">Oxidoreductase</keyword>
<keyword evidence="6 7" id="KW-0503">Monooxygenase</keyword>
<dbReference type="GO" id="GO:0020037">
    <property type="term" value="F:heme binding"/>
    <property type="evidence" value="ECO:0007669"/>
    <property type="project" value="InterPro"/>
</dbReference>
<proteinExistence type="inferred from homology"/>
<evidence type="ECO:0000313" key="8">
    <source>
        <dbReference type="EMBL" id="BBH86654.1"/>
    </source>
</evidence>
<dbReference type="GO" id="GO:0016705">
    <property type="term" value="F:oxidoreductase activity, acting on paired donors, with incorporation or reduction of molecular oxygen"/>
    <property type="evidence" value="ECO:0007669"/>
    <property type="project" value="InterPro"/>
</dbReference>
<sequence length="408" mass="46840">MRNVTVNDLFSLEAKRDPIRFYKQLREQGPIIDLGEYPSIGKFWLLTRYEDAIALLKDPHPFTRDRLKLLSPEEKEQTTRYHSALEQYVLQRRDMLAVDPPDHTRLRKLVAKAFTPRMIEQMRPRMQQIVDELINAVEDKGKIELISEFAYPLPITVICEMLGIPARDRQQFRHWTQLLIVPPQKPEEFAALNAPLEDFISYIQRLIEEKHQNPEDDIISLLVQAREQEDKLSENELISSIFLLIVAGHETTVNLIANGVLELLLHPDQLQLLQQDPSLLPSTIEELLRYTGPIFAAGSHWATEDITLYGKQIRKGDIVLVGLTAANLDPDVFEHPEKLDITREENKHVAFGKGIHVCLGAPLARQESQIAIGTLIRRLPHLRLAVPPEQLVWSGSKFRALRSLPLEF</sequence>
<dbReference type="AlphaFoldDB" id="A0A455SNK0"/>
<keyword evidence="5 7" id="KW-0408">Iron</keyword>
<dbReference type="Gene3D" id="1.10.630.10">
    <property type="entry name" value="Cytochrome P450"/>
    <property type="match status" value="1"/>
</dbReference>
<dbReference type="GO" id="GO:0004497">
    <property type="term" value="F:monooxygenase activity"/>
    <property type="evidence" value="ECO:0007669"/>
    <property type="project" value="UniProtKB-KW"/>
</dbReference>